<evidence type="ECO:0000313" key="3">
    <source>
        <dbReference type="EMBL" id="GES79688.1"/>
    </source>
</evidence>
<evidence type="ECO:0000313" key="2">
    <source>
        <dbReference type="EMBL" id="GBC07339.1"/>
    </source>
</evidence>
<feature type="compositionally biased region" description="Low complexity" evidence="1">
    <location>
        <begin position="247"/>
        <end position="279"/>
    </location>
</feature>
<reference evidence="3" key="2">
    <citation type="submission" date="2019-10" db="EMBL/GenBank/DDBJ databases">
        <title>Conservation and host-specific expression of non-tandemly repeated heterogenous ribosome RNA gene in arbuscular mycorrhizal fungi.</title>
        <authorList>
            <person name="Maeda T."/>
            <person name="Kobayashi Y."/>
            <person name="Nakagawa T."/>
            <person name="Ezawa T."/>
            <person name="Yamaguchi K."/>
            <person name="Bino T."/>
            <person name="Nishimoto Y."/>
            <person name="Shigenobu S."/>
            <person name="Kawaguchi M."/>
        </authorList>
    </citation>
    <scope>NUCLEOTIDE SEQUENCE</scope>
    <source>
        <strain evidence="3">HR1</strain>
    </source>
</reference>
<reference evidence="2 4" key="1">
    <citation type="submission" date="2017-11" db="EMBL/GenBank/DDBJ databases">
        <title>The genome of Rhizophagus clarus HR1 reveals common genetic basis of auxotrophy among arbuscular mycorrhizal fungi.</title>
        <authorList>
            <person name="Kobayashi Y."/>
        </authorList>
    </citation>
    <scope>NUCLEOTIDE SEQUENCE [LARGE SCALE GENOMIC DNA]</scope>
    <source>
        <strain evidence="2 4">HR1</strain>
    </source>
</reference>
<dbReference type="EMBL" id="BEXD01004137">
    <property type="protein sequence ID" value="GBC07339.1"/>
    <property type="molecule type" value="Genomic_DNA"/>
</dbReference>
<keyword evidence="4" id="KW-1185">Reference proteome</keyword>
<evidence type="ECO:0000313" key="4">
    <source>
        <dbReference type="Proteomes" id="UP000247702"/>
    </source>
</evidence>
<feature type="compositionally biased region" description="Low complexity" evidence="1">
    <location>
        <begin position="131"/>
        <end position="146"/>
    </location>
</feature>
<proteinExistence type="predicted"/>
<feature type="region of interest" description="Disordered" evidence="1">
    <location>
        <begin position="131"/>
        <end position="288"/>
    </location>
</feature>
<organism evidence="2 4">
    <name type="scientific">Rhizophagus clarus</name>
    <dbReference type="NCBI Taxonomy" id="94130"/>
    <lineage>
        <taxon>Eukaryota</taxon>
        <taxon>Fungi</taxon>
        <taxon>Fungi incertae sedis</taxon>
        <taxon>Mucoromycota</taxon>
        <taxon>Glomeromycotina</taxon>
        <taxon>Glomeromycetes</taxon>
        <taxon>Glomerales</taxon>
        <taxon>Glomeraceae</taxon>
        <taxon>Rhizophagus</taxon>
    </lineage>
</organism>
<sequence length="302" mass="34894">MSSSNFIVSYLRTHNKKSFQNFLNVCSQDIIRTSPLSCTSIDTLHGHWFSQFLITLKDYNLVMYNSLHPELKREKARRSQDLEDYWIKILQEREKWQHLVLLHEERNTLLTHLDILNREIDRIQHSFETPSFFENSSDSDNFSLNDVPSPEPETAPVILKQKSHSTESSERVLRPRKPPPPPSERSIYVVNTPPRRRRKKNRINHRIHRSISVSSFNSISSPPHIPNPSSPTQHESPLSSYDPPSRPILHQQSQQQQHHLQSSPNSPSNSSTLSSIPSPNHFPPQLTPESVCNKTCSLHCTK</sequence>
<comment type="caution">
    <text evidence="2">The sequence shown here is derived from an EMBL/GenBank/DDBJ whole genome shotgun (WGS) entry which is preliminary data.</text>
</comment>
<dbReference type="EMBL" id="BLAL01000044">
    <property type="protein sequence ID" value="GES79688.1"/>
    <property type="molecule type" value="Genomic_DNA"/>
</dbReference>
<name>A0A2Z6SLB7_9GLOM</name>
<evidence type="ECO:0000256" key="1">
    <source>
        <dbReference type="SAM" id="MobiDB-lite"/>
    </source>
</evidence>
<dbReference type="Proteomes" id="UP000615446">
    <property type="component" value="Unassembled WGS sequence"/>
</dbReference>
<feature type="compositionally biased region" description="Low complexity" evidence="1">
    <location>
        <begin position="210"/>
        <end position="222"/>
    </location>
</feature>
<feature type="compositionally biased region" description="Basic residues" evidence="1">
    <location>
        <begin position="194"/>
        <end position="209"/>
    </location>
</feature>
<protein>
    <submittedName>
        <fullName evidence="2">Uncharacterized protein</fullName>
    </submittedName>
</protein>
<gene>
    <name evidence="3" type="ORF">RCL2_000698800</name>
    <name evidence="2" type="ORF">RclHR1_00740022</name>
</gene>
<accession>A0A2Z6SLB7</accession>
<feature type="compositionally biased region" description="Basic and acidic residues" evidence="1">
    <location>
        <begin position="164"/>
        <end position="173"/>
    </location>
</feature>
<dbReference type="AlphaFoldDB" id="A0A2Z6SLB7"/>
<dbReference type="Proteomes" id="UP000247702">
    <property type="component" value="Unassembled WGS sequence"/>
</dbReference>